<proteinExistence type="predicted"/>
<feature type="region of interest" description="Disordered" evidence="1">
    <location>
        <begin position="1"/>
        <end position="24"/>
    </location>
</feature>
<dbReference type="RefSeq" id="WP_200818902.1">
    <property type="nucleotide sequence ID" value="NZ_FCNZ02000001.1"/>
</dbReference>
<dbReference type="AlphaFoldDB" id="A0A158F2A2"/>
<dbReference type="Proteomes" id="UP000054717">
    <property type="component" value="Unassembled WGS sequence"/>
</dbReference>
<dbReference type="InterPro" id="IPR036410">
    <property type="entry name" value="HSP_DnaJ_Cys-rich_dom_sf"/>
</dbReference>
<dbReference type="STRING" id="326475.AWB66_00513"/>
<reference evidence="2" key="1">
    <citation type="submission" date="2016-01" db="EMBL/GenBank/DDBJ databases">
        <authorList>
            <person name="Peeters Charlotte."/>
        </authorList>
    </citation>
    <scope>NUCLEOTIDE SEQUENCE</scope>
    <source>
        <strain evidence="2">LMG 22936</strain>
    </source>
</reference>
<gene>
    <name evidence="2" type="ORF">AWB66_00513</name>
</gene>
<sequence length="55" mass="5228">MAQQPPLNPGDEAEPGTPGTGEDLCPVCNGSGNKDGAKCEACGGTGKVIQGVGGG</sequence>
<dbReference type="Gene3D" id="6.20.20.10">
    <property type="match status" value="1"/>
</dbReference>
<evidence type="ECO:0000313" key="3">
    <source>
        <dbReference type="Proteomes" id="UP000054717"/>
    </source>
</evidence>
<accession>A0A158F2A2</accession>
<evidence type="ECO:0000256" key="1">
    <source>
        <dbReference type="SAM" id="MobiDB-lite"/>
    </source>
</evidence>
<comment type="caution">
    <text evidence="2">The sequence shown here is derived from an EMBL/GenBank/DDBJ whole genome shotgun (WGS) entry which is preliminary data.</text>
</comment>
<evidence type="ECO:0008006" key="4">
    <source>
        <dbReference type="Google" id="ProtNLM"/>
    </source>
</evidence>
<dbReference type="EMBL" id="FCNZ02000001">
    <property type="protein sequence ID" value="SAL13967.1"/>
    <property type="molecule type" value="Genomic_DNA"/>
</dbReference>
<organism evidence="2 3">
    <name type="scientific">Caballeronia telluris</name>
    <dbReference type="NCBI Taxonomy" id="326475"/>
    <lineage>
        <taxon>Bacteria</taxon>
        <taxon>Pseudomonadati</taxon>
        <taxon>Pseudomonadota</taxon>
        <taxon>Betaproteobacteria</taxon>
        <taxon>Burkholderiales</taxon>
        <taxon>Burkholderiaceae</taxon>
        <taxon>Caballeronia</taxon>
    </lineage>
</organism>
<dbReference type="SUPFAM" id="SSF57938">
    <property type="entry name" value="DnaJ/Hsp40 cysteine-rich domain"/>
    <property type="match status" value="1"/>
</dbReference>
<keyword evidence="3" id="KW-1185">Reference proteome</keyword>
<protein>
    <recommendedName>
        <fullName evidence="4">Chaperone protein DnaJ</fullName>
    </recommendedName>
</protein>
<name>A0A158F2A2_9BURK</name>
<evidence type="ECO:0000313" key="2">
    <source>
        <dbReference type="EMBL" id="SAL13967.1"/>
    </source>
</evidence>